<keyword evidence="2" id="KW-1185">Reference proteome</keyword>
<dbReference type="EMBL" id="GL888404">
    <property type="protein sequence ID" value="EGI61551.1"/>
    <property type="molecule type" value="Genomic_DNA"/>
</dbReference>
<dbReference type="Proteomes" id="UP000007755">
    <property type="component" value="Unassembled WGS sequence"/>
</dbReference>
<accession>F4WW80</accession>
<dbReference type="AlphaFoldDB" id="F4WW80"/>
<gene>
    <name evidence="1" type="ORF">G5I_10114</name>
</gene>
<organism evidence="2">
    <name type="scientific">Acromyrmex echinatior</name>
    <name type="common">Panamanian leafcutter ant</name>
    <name type="synonym">Acromyrmex octospinosus echinatior</name>
    <dbReference type="NCBI Taxonomy" id="103372"/>
    <lineage>
        <taxon>Eukaryota</taxon>
        <taxon>Metazoa</taxon>
        <taxon>Ecdysozoa</taxon>
        <taxon>Arthropoda</taxon>
        <taxon>Hexapoda</taxon>
        <taxon>Insecta</taxon>
        <taxon>Pterygota</taxon>
        <taxon>Neoptera</taxon>
        <taxon>Endopterygota</taxon>
        <taxon>Hymenoptera</taxon>
        <taxon>Apocrita</taxon>
        <taxon>Aculeata</taxon>
        <taxon>Formicoidea</taxon>
        <taxon>Formicidae</taxon>
        <taxon>Myrmicinae</taxon>
        <taxon>Acromyrmex</taxon>
    </lineage>
</organism>
<name>F4WW80_ACREC</name>
<proteinExistence type="predicted"/>
<evidence type="ECO:0000313" key="2">
    <source>
        <dbReference type="Proteomes" id="UP000007755"/>
    </source>
</evidence>
<sequence length="392" mass="45066">MPLADSINLNDMTFRVPFCIRMECIEKSQFQDISSIIIKSTINLVTILFQLQVGRDLVDVDERSRRNDAEDVDFTWQLCRGRAKRYHVQLVDEAGSPKGMAKLRGNGGKGDEGLYEGPMVYKLLTWHRPKKGEQEEKKKKEDEEKEIEEKGSIARREWRRERETVIYRAENVTGIAWHLLEVRKTEEKQTRRLSQVVALKGGLLMSVAFFRPPNHRVPEGSVDAHPTSTSPVEIYYKIESFLLVFSEPLSGTLVYAVRKKVSRDKITMGSNEFDESQISEKRSSKQKRKNITIYFQHNPNGHPVYQNKADTLLKCRRMEFVCNVVKIICRKVLSSCRPSSSYRGFPFSLVTVHEKRGSANGSSARVVCKGETVVKIRDGERVYDRVQMRLSA</sequence>
<dbReference type="InParanoid" id="F4WW80"/>
<reference evidence="1" key="1">
    <citation type="submission" date="2011-02" db="EMBL/GenBank/DDBJ databases">
        <title>The genome of the leaf-cutting ant Acromyrmex echinatior suggests key adaptations to social evolution and fungus farming.</title>
        <authorList>
            <person name="Nygaard S."/>
            <person name="Zhang G."/>
        </authorList>
    </citation>
    <scope>NUCLEOTIDE SEQUENCE</scope>
</reference>
<protein>
    <submittedName>
        <fullName evidence="1">Uncharacterized protein</fullName>
    </submittedName>
</protein>
<evidence type="ECO:0000313" key="1">
    <source>
        <dbReference type="EMBL" id="EGI61551.1"/>
    </source>
</evidence>